<keyword evidence="1" id="KW-1133">Transmembrane helix</keyword>
<proteinExistence type="predicted"/>
<feature type="transmembrane region" description="Helical" evidence="1">
    <location>
        <begin position="7"/>
        <end position="27"/>
    </location>
</feature>
<accession>A0A370L9Z8</accession>
<name>A0A370L9Z8_9HYPH</name>
<evidence type="ECO:0000259" key="2">
    <source>
        <dbReference type="Pfam" id="PF07331"/>
    </source>
</evidence>
<protein>
    <submittedName>
        <fullName evidence="3">Tripartite tricarboxylate transporter TctB family protein</fullName>
    </submittedName>
</protein>
<dbReference type="OrthoDB" id="7779102at2"/>
<feature type="domain" description="DUF1468" evidence="2">
    <location>
        <begin position="11"/>
        <end position="159"/>
    </location>
</feature>
<dbReference type="InterPro" id="IPR009936">
    <property type="entry name" value="DUF1468"/>
</dbReference>
<gene>
    <name evidence="3" type="ORF">DWE98_05960</name>
</gene>
<comment type="caution">
    <text evidence="3">The sequence shown here is derived from an EMBL/GenBank/DDBJ whole genome shotgun (WGS) entry which is preliminary data.</text>
</comment>
<dbReference type="AlphaFoldDB" id="A0A370L9Z8"/>
<sequence length="166" mass="16987">MREQAALKDLAGGIAVLAIAGAYYWAIGDIADSTLSDDVGATGLPRILAYVLAGFGLILTARAVMAGALSPAAGPAPSAPAPAEDDDHVSPVPRALGFLAFGVAYVVLVPIIGYLPSIALLIGSVALYEGAPRNWKTLVIAIGGATAFWGIFVKILGVHQPSGWFF</sequence>
<evidence type="ECO:0000313" key="4">
    <source>
        <dbReference type="Proteomes" id="UP000255207"/>
    </source>
</evidence>
<organism evidence="3 4">
    <name type="scientific">Bosea caraganae</name>
    <dbReference type="NCBI Taxonomy" id="2763117"/>
    <lineage>
        <taxon>Bacteria</taxon>
        <taxon>Pseudomonadati</taxon>
        <taxon>Pseudomonadota</taxon>
        <taxon>Alphaproteobacteria</taxon>
        <taxon>Hyphomicrobiales</taxon>
        <taxon>Boseaceae</taxon>
        <taxon>Bosea</taxon>
    </lineage>
</organism>
<dbReference type="Proteomes" id="UP000255207">
    <property type="component" value="Unassembled WGS sequence"/>
</dbReference>
<evidence type="ECO:0000256" key="1">
    <source>
        <dbReference type="SAM" id="Phobius"/>
    </source>
</evidence>
<reference evidence="4" key="1">
    <citation type="submission" date="2018-07" db="EMBL/GenBank/DDBJ databases">
        <authorList>
            <person name="Safronova V.I."/>
            <person name="Chirak E.R."/>
            <person name="Sazanova A.L."/>
        </authorList>
    </citation>
    <scope>NUCLEOTIDE SEQUENCE [LARGE SCALE GENOMIC DNA]</scope>
    <source>
        <strain evidence="4">RCAM04685</strain>
    </source>
</reference>
<keyword evidence="4" id="KW-1185">Reference proteome</keyword>
<feature type="transmembrane region" description="Helical" evidence="1">
    <location>
        <begin position="138"/>
        <end position="157"/>
    </location>
</feature>
<keyword evidence="1" id="KW-0812">Transmembrane</keyword>
<dbReference type="Pfam" id="PF07331">
    <property type="entry name" value="TctB"/>
    <property type="match status" value="1"/>
</dbReference>
<feature type="transmembrane region" description="Helical" evidence="1">
    <location>
        <begin position="98"/>
        <end position="126"/>
    </location>
</feature>
<evidence type="ECO:0000313" key="3">
    <source>
        <dbReference type="EMBL" id="RDJ28137.1"/>
    </source>
</evidence>
<keyword evidence="1" id="KW-0472">Membrane</keyword>
<dbReference type="EMBL" id="QQTP01000002">
    <property type="protein sequence ID" value="RDJ28137.1"/>
    <property type="molecule type" value="Genomic_DNA"/>
</dbReference>
<feature type="transmembrane region" description="Helical" evidence="1">
    <location>
        <begin position="47"/>
        <end position="65"/>
    </location>
</feature>
<dbReference type="RefSeq" id="WP_114828262.1">
    <property type="nucleotide sequence ID" value="NZ_QQTO01000037.1"/>
</dbReference>